<dbReference type="InterPro" id="IPR010093">
    <property type="entry name" value="SinI_DNA-bd"/>
</dbReference>
<dbReference type="AlphaFoldDB" id="A0A0F6W6E7"/>
<dbReference type="Proteomes" id="UP000034883">
    <property type="component" value="Chromosome"/>
</dbReference>
<evidence type="ECO:0000313" key="3">
    <source>
        <dbReference type="Proteomes" id="UP000034883"/>
    </source>
</evidence>
<dbReference type="InterPro" id="IPR041657">
    <property type="entry name" value="HTH_17"/>
</dbReference>
<dbReference type="GO" id="GO:0003677">
    <property type="term" value="F:DNA binding"/>
    <property type="evidence" value="ECO:0007669"/>
    <property type="project" value="InterPro"/>
</dbReference>
<dbReference type="KEGG" id="samy:DB32_005817"/>
<accession>A0A0F6W6E7</accession>
<protein>
    <recommendedName>
        <fullName evidence="1">Helix-turn-helix domain-containing protein</fullName>
    </recommendedName>
</protein>
<reference evidence="2 3" key="1">
    <citation type="submission" date="2015-03" db="EMBL/GenBank/DDBJ databases">
        <title>Genome assembly of Sandaracinus amylolyticus DSM 53668.</title>
        <authorList>
            <person name="Sharma G."/>
            <person name="Subramanian S."/>
        </authorList>
    </citation>
    <scope>NUCLEOTIDE SEQUENCE [LARGE SCALE GENOMIC DNA]</scope>
    <source>
        <strain evidence="2 3">DSM 53668</strain>
    </source>
</reference>
<dbReference type="NCBIfam" id="TIGR01764">
    <property type="entry name" value="excise"/>
    <property type="match status" value="1"/>
</dbReference>
<proteinExistence type="predicted"/>
<sequence length="55" mass="6189">MTIEEVASAARAPVGSVRDWIARGDLRAQRPGRRVLVRRRDLAAWLGCTEDEIEI</sequence>
<name>A0A0F6W6E7_9BACT</name>
<dbReference type="InterPro" id="IPR009061">
    <property type="entry name" value="DNA-bd_dom_put_sf"/>
</dbReference>
<evidence type="ECO:0000313" key="2">
    <source>
        <dbReference type="EMBL" id="AKF08668.1"/>
    </source>
</evidence>
<dbReference type="EMBL" id="CP011125">
    <property type="protein sequence ID" value="AKF08668.1"/>
    <property type="molecule type" value="Genomic_DNA"/>
</dbReference>
<gene>
    <name evidence="2" type="ORF">DB32_005817</name>
</gene>
<evidence type="ECO:0000259" key="1">
    <source>
        <dbReference type="Pfam" id="PF12728"/>
    </source>
</evidence>
<feature type="domain" description="Helix-turn-helix" evidence="1">
    <location>
        <begin position="1"/>
        <end position="46"/>
    </location>
</feature>
<dbReference type="SUPFAM" id="SSF46955">
    <property type="entry name" value="Putative DNA-binding domain"/>
    <property type="match status" value="1"/>
</dbReference>
<dbReference type="Pfam" id="PF12728">
    <property type="entry name" value="HTH_17"/>
    <property type="match status" value="1"/>
</dbReference>
<keyword evidence="3" id="KW-1185">Reference proteome</keyword>
<organism evidence="2 3">
    <name type="scientific">Sandaracinus amylolyticus</name>
    <dbReference type="NCBI Taxonomy" id="927083"/>
    <lineage>
        <taxon>Bacteria</taxon>
        <taxon>Pseudomonadati</taxon>
        <taxon>Myxococcota</taxon>
        <taxon>Polyangia</taxon>
        <taxon>Polyangiales</taxon>
        <taxon>Sandaracinaceae</taxon>
        <taxon>Sandaracinus</taxon>
    </lineage>
</organism>